<dbReference type="AlphaFoldDB" id="A0A699ZB92"/>
<evidence type="ECO:0000256" key="8">
    <source>
        <dbReference type="SAM" id="Phobius"/>
    </source>
</evidence>
<evidence type="ECO:0000256" key="2">
    <source>
        <dbReference type="ARBA" id="ARBA00022448"/>
    </source>
</evidence>
<keyword evidence="5" id="KW-0067">ATP-binding</keyword>
<dbReference type="SUPFAM" id="SSF52540">
    <property type="entry name" value="P-loop containing nucleoside triphosphate hydrolases"/>
    <property type="match status" value="1"/>
</dbReference>
<evidence type="ECO:0000256" key="6">
    <source>
        <dbReference type="ARBA" id="ARBA00022989"/>
    </source>
</evidence>
<dbReference type="Pfam" id="PF19055">
    <property type="entry name" value="ABC2_membrane_7"/>
    <property type="match status" value="1"/>
</dbReference>
<dbReference type="GO" id="GO:0016020">
    <property type="term" value="C:membrane"/>
    <property type="evidence" value="ECO:0007669"/>
    <property type="project" value="UniProtKB-SubCell"/>
</dbReference>
<dbReference type="Pfam" id="PF01061">
    <property type="entry name" value="ABC2_membrane"/>
    <property type="match status" value="1"/>
</dbReference>
<dbReference type="GO" id="GO:0140359">
    <property type="term" value="F:ABC-type transporter activity"/>
    <property type="evidence" value="ECO:0007669"/>
    <property type="project" value="InterPro"/>
</dbReference>
<name>A0A699ZB92_HAELA</name>
<dbReference type="InterPro" id="IPR027417">
    <property type="entry name" value="P-loop_NTPase"/>
</dbReference>
<dbReference type="PROSITE" id="PS50893">
    <property type="entry name" value="ABC_TRANSPORTER_2"/>
    <property type="match status" value="1"/>
</dbReference>
<evidence type="ECO:0000313" key="10">
    <source>
        <dbReference type="EMBL" id="GFH18975.1"/>
    </source>
</evidence>
<organism evidence="10 11">
    <name type="scientific">Haematococcus lacustris</name>
    <name type="common">Green alga</name>
    <name type="synonym">Haematococcus pluvialis</name>
    <dbReference type="NCBI Taxonomy" id="44745"/>
    <lineage>
        <taxon>Eukaryota</taxon>
        <taxon>Viridiplantae</taxon>
        <taxon>Chlorophyta</taxon>
        <taxon>core chlorophytes</taxon>
        <taxon>Chlorophyceae</taxon>
        <taxon>CS clade</taxon>
        <taxon>Chlamydomonadales</taxon>
        <taxon>Haematococcaceae</taxon>
        <taxon>Haematococcus</taxon>
    </lineage>
</organism>
<evidence type="ECO:0000256" key="5">
    <source>
        <dbReference type="ARBA" id="ARBA00022840"/>
    </source>
</evidence>
<evidence type="ECO:0000256" key="3">
    <source>
        <dbReference type="ARBA" id="ARBA00022692"/>
    </source>
</evidence>
<dbReference type="InterPro" id="IPR017871">
    <property type="entry name" value="ABC_transporter-like_CS"/>
</dbReference>
<dbReference type="PANTHER" id="PTHR48041:SF91">
    <property type="entry name" value="ABC TRANSPORTER G FAMILY MEMBER 28"/>
    <property type="match status" value="1"/>
</dbReference>
<dbReference type="Proteomes" id="UP000485058">
    <property type="component" value="Unassembled WGS sequence"/>
</dbReference>
<evidence type="ECO:0000313" key="11">
    <source>
        <dbReference type="Proteomes" id="UP000485058"/>
    </source>
</evidence>
<dbReference type="PROSITE" id="PS00211">
    <property type="entry name" value="ABC_TRANSPORTER_1"/>
    <property type="match status" value="1"/>
</dbReference>
<feature type="transmembrane region" description="Helical" evidence="8">
    <location>
        <begin position="434"/>
        <end position="459"/>
    </location>
</feature>
<evidence type="ECO:0000256" key="7">
    <source>
        <dbReference type="ARBA" id="ARBA00023136"/>
    </source>
</evidence>
<dbReference type="InterPro" id="IPR003439">
    <property type="entry name" value="ABC_transporter-like_ATP-bd"/>
</dbReference>
<dbReference type="InterPro" id="IPR003593">
    <property type="entry name" value="AAA+_ATPase"/>
</dbReference>
<feature type="domain" description="ABC transporter" evidence="9">
    <location>
        <begin position="1"/>
        <end position="210"/>
    </location>
</feature>
<comment type="subcellular location">
    <subcellularLocation>
        <location evidence="1">Membrane</location>
        <topology evidence="1">Multi-pass membrane protein</topology>
    </subcellularLocation>
</comment>
<dbReference type="EMBL" id="BLLF01001387">
    <property type="protein sequence ID" value="GFH18975.1"/>
    <property type="molecule type" value="Genomic_DNA"/>
</dbReference>
<dbReference type="PANTHER" id="PTHR48041">
    <property type="entry name" value="ABC TRANSPORTER G FAMILY MEMBER 28"/>
    <property type="match status" value="1"/>
</dbReference>
<dbReference type="GO" id="GO:0005524">
    <property type="term" value="F:ATP binding"/>
    <property type="evidence" value="ECO:0007669"/>
    <property type="project" value="UniProtKB-KW"/>
</dbReference>
<feature type="transmembrane region" description="Helical" evidence="8">
    <location>
        <begin position="471"/>
        <end position="492"/>
    </location>
</feature>
<dbReference type="Gene3D" id="3.40.50.300">
    <property type="entry name" value="P-loop containing nucleotide triphosphate hydrolases"/>
    <property type="match status" value="2"/>
</dbReference>
<evidence type="ECO:0000256" key="1">
    <source>
        <dbReference type="ARBA" id="ARBA00004141"/>
    </source>
</evidence>
<reference evidence="10 11" key="1">
    <citation type="submission" date="2020-02" db="EMBL/GenBank/DDBJ databases">
        <title>Draft genome sequence of Haematococcus lacustris strain NIES-144.</title>
        <authorList>
            <person name="Morimoto D."/>
            <person name="Nakagawa S."/>
            <person name="Yoshida T."/>
            <person name="Sawayama S."/>
        </authorList>
    </citation>
    <scope>NUCLEOTIDE SEQUENCE [LARGE SCALE GENOMIC DNA]</scope>
    <source>
        <strain evidence="10 11">NIES-144</strain>
    </source>
</reference>
<dbReference type="Pfam" id="PF00005">
    <property type="entry name" value="ABC_tran"/>
    <property type="match status" value="1"/>
</dbReference>
<feature type="transmembrane region" description="Helical" evidence="8">
    <location>
        <begin position="554"/>
        <end position="576"/>
    </location>
</feature>
<evidence type="ECO:0000259" key="9">
    <source>
        <dbReference type="PROSITE" id="PS50893"/>
    </source>
</evidence>
<keyword evidence="4" id="KW-0547">Nucleotide-binding</keyword>
<keyword evidence="11" id="KW-1185">Reference proteome</keyword>
<sequence>MVKEKGSKSLTKRDIIKGVTGLIEPGRLTALMGASGAGKTSMLNLLAGNEDVILDTMTVREALLFAAQLKLPNDMPYAEKERRAMDIAHLLNLRKSLDSIVGSALEKGISGGEKRRLSLGMEMVTNPSILFLDEPTSGLDSFTAYKVVRILSSVAYKYGRTIICTIHQPSSEVFNIFDDTIILAEGQVLFHGPVQSMVPYFGALGYHCPTHFNPADYLFMEVLHQGATSATEDTFDFIAGSKEDEKSRAKAREEESGRIKGLLSAWNGSAINQKMTYAITSGATINTGVHESAIQQTAGFWIQFALLAKRAGYNAMRNKLILKGKLAQTVFLSLIVGLIYLQLGNDAKSVQDRQGSLFFIVVQALFGSLMGVLTVFGGEKVVFQREYGSYMYGLPSYFTSRWLVELPAHIVMPILSSVIIYFMVGYQLAADRFWWFALILVLVDNSGTAIGIFVSCLFADINVALAVMPMFLMPLMIFSGFFVNSSTLGWWFRWISYISPMKYGFIALAKNEFSGLQILCEPSDTGCGAGGVRTGESVITLLGFDDLGNVGFNAGILFLITGGFLLAAYVALWAAVRRSHH</sequence>
<accession>A0A699ZB92</accession>
<dbReference type="InterPro" id="IPR013525">
    <property type="entry name" value="ABC2_TM"/>
</dbReference>
<protein>
    <submittedName>
        <fullName evidence="10">ABC transporter domain-containing protein</fullName>
    </submittedName>
</protein>
<dbReference type="SMART" id="SM00382">
    <property type="entry name" value="AAA"/>
    <property type="match status" value="1"/>
</dbReference>
<dbReference type="GO" id="GO:0016887">
    <property type="term" value="F:ATP hydrolysis activity"/>
    <property type="evidence" value="ECO:0007669"/>
    <property type="project" value="InterPro"/>
</dbReference>
<proteinExistence type="predicted"/>
<gene>
    <name evidence="10" type="ORF">HaLaN_15859</name>
</gene>
<feature type="transmembrane region" description="Helical" evidence="8">
    <location>
        <begin position="326"/>
        <end position="343"/>
    </location>
</feature>
<keyword evidence="7 8" id="KW-0472">Membrane</keyword>
<evidence type="ECO:0000256" key="4">
    <source>
        <dbReference type="ARBA" id="ARBA00022741"/>
    </source>
</evidence>
<keyword evidence="2" id="KW-0813">Transport</keyword>
<dbReference type="InterPro" id="IPR050352">
    <property type="entry name" value="ABCG_transporters"/>
</dbReference>
<comment type="caution">
    <text evidence="10">The sequence shown here is derived from an EMBL/GenBank/DDBJ whole genome shotgun (WGS) entry which is preliminary data.</text>
</comment>
<keyword evidence="3 8" id="KW-0812">Transmembrane</keyword>
<keyword evidence="6 8" id="KW-1133">Transmembrane helix</keyword>
<feature type="transmembrane region" description="Helical" evidence="8">
    <location>
        <begin position="355"/>
        <end position="376"/>
    </location>
</feature>
<dbReference type="InterPro" id="IPR043926">
    <property type="entry name" value="ABCG_dom"/>
</dbReference>